<dbReference type="RefSeq" id="WP_323276226.1">
    <property type="nucleotide sequence ID" value="NZ_JAYGHT010000130.1"/>
</dbReference>
<evidence type="ECO:0000313" key="2">
    <source>
        <dbReference type="Proteomes" id="UP001301728"/>
    </source>
</evidence>
<proteinExistence type="predicted"/>
<keyword evidence="2" id="KW-1185">Reference proteome</keyword>
<sequence>MKAFEVMGKIDENRQLLLDEPLEIKSASRVKVILLVSDDNELDPDDTPVEEIKASLRRALQEAKEGKRIPLEQIWEGIDAE</sequence>
<organism evidence="1 2">
    <name type="scientific">Limnoraphis robusta CCNP1315</name>
    <dbReference type="NCBI Taxonomy" id="3110306"/>
    <lineage>
        <taxon>Bacteria</taxon>
        <taxon>Bacillati</taxon>
        <taxon>Cyanobacteriota</taxon>
        <taxon>Cyanophyceae</taxon>
        <taxon>Oscillatoriophycideae</taxon>
        <taxon>Oscillatoriales</taxon>
        <taxon>Sirenicapillariaceae</taxon>
        <taxon>Limnoraphis</taxon>
    </lineage>
</organism>
<reference evidence="1 2" key="1">
    <citation type="submission" date="2023-12" db="EMBL/GenBank/DDBJ databases">
        <title>Baltic Sea Cyanobacteria.</title>
        <authorList>
            <person name="Delbaje E."/>
            <person name="Fewer D.P."/>
            <person name="Shishido T.K."/>
        </authorList>
    </citation>
    <scope>NUCLEOTIDE SEQUENCE [LARGE SCALE GENOMIC DNA]</scope>
    <source>
        <strain evidence="1 2">CCNP 1315</strain>
    </source>
</reference>
<dbReference type="EMBL" id="JAYGHT010000130">
    <property type="protein sequence ID" value="MEA5521228.1"/>
    <property type="molecule type" value="Genomic_DNA"/>
</dbReference>
<protein>
    <recommendedName>
        <fullName evidence="3">Addiction module component</fullName>
    </recommendedName>
</protein>
<evidence type="ECO:0000313" key="1">
    <source>
        <dbReference type="EMBL" id="MEA5521228.1"/>
    </source>
</evidence>
<comment type="caution">
    <text evidence="1">The sequence shown here is derived from an EMBL/GenBank/DDBJ whole genome shotgun (WGS) entry which is preliminary data.</text>
</comment>
<evidence type="ECO:0008006" key="3">
    <source>
        <dbReference type="Google" id="ProtNLM"/>
    </source>
</evidence>
<accession>A0ABU5U204</accession>
<name>A0ABU5U204_9CYAN</name>
<gene>
    <name evidence="1" type="ORF">VB854_20005</name>
</gene>
<dbReference type="Proteomes" id="UP001301728">
    <property type="component" value="Unassembled WGS sequence"/>
</dbReference>